<dbReference type="Gene3D" id="2.40.50.140">
    <property type="entry name" value="Nucleic acid-binding proteins"/>
    <property type="match status" value="1"/>
</dbReference>
<accession>A0A4R7I3C3</accession>
<dbReference type="PROSITE" id="PS01231">
    <property type="entry name" value="TRMA_2"/>
    <property type="match status" value="1"/>
</dbReference>
<dbReference type="Gene3D" id="3.40.50.150">
    <property type="entry name" value="Vaccinia Virus protein VP39"/>
    <property type="match status" value="2"/>
</dbReference>
<feature type="binding site" evidence="4">
    <location>
        <position position="234"/>
    </location>
    <ligand>
        <name>S-adenosyl-L-methionine</name>
        <dbReference type="ChEBI" id="CHEBI:59789"/>
    </ligand>
</feature>
<dbReference type="OrthoDB" id="9804590at2"/>
<dbReference type="EMBL" id="SOAU01000001">
    <property type="protein sequence ID" value="TDT17429.1"/>
    <property type="molecule type" value="Genomic_DNA"/>
</dbReference>
<keyword evidence="3 4" id="KW-0949">S-adenosyl-L-methionine</keyword>
<dbReference type="SUPFAM" id="SSF53335">
    <property type="entry name" value="S-adenosyl-L-methionine-dependent methyltransferases"/>
    <property type="match status" value="1"/>
</dbReference>
<evidence type="ECO:0000256" key="4">
    <source>
        <dbReference type="PROSITE-ProRule" id="PRU01024"/>
    </source>
</evidence>
<organism evidence="5 6">
    <name type="scientific">Ilumatobacter fluminis</name>
    <dbReference type="NCBI Taxonomy" id="467091"/>
    <lineage>
        <taxon>Bacteria</taxon>
        <taxon>Bacillati</taxon>
        <taxon>Actinomycetota</taxon>
        <taxon>Acidimicrobiia</taxon>
        <taxon>Acidimicrobiales</taxon>
        <taxon>Ilumatobacteraceae</taxon>
        <taxon>Ilumatobacter</taxon>
    </lineage>
</organism>
<evidence type="ECO:0000313" key="5">
    <source>
        <dbReference type="EMBL" id="TDT17429.1"/>
    </source>
</evidence>
<dbReference type="InterPro" id="IPR012340">
    <property type="entry name" value="NA-bd_OB-fold"/>
</dbReference>
<dbReference type="AlphaFoldDB" id="A0A4R7I3C3"/>
<keyword evidence="1 4" id="KW-0489">Methyltransferase</keyword>
<evidence type="ECO:0000313" key="6">
    <source>
        <dbReference type="Proteomes" id="UP000294558"/>
    </source>
</evidence>
<feature type="binding site" evidence="4">
    <location>
        <position position="285"/>
    </location>
    <ligand>
        <name>S-adenosyl-L-methionine</name>
        <dbReference type="ChEBI" id="CHEBI:59789"/>
    </ligand>
</feature>
<dbReference type="InterPro" id="IPR030391">
    <property type="entry name" value="MeTrfase_TrmA_CS"/>
</dbReference>
<evidence type="ECO:0000256" key="3">
    <source>
        <dbReference type="ARBA" id="ARBA00022691"/>
    </source>
</evidence>
<dbReference type="Proteomes" id="UP000294558">
    <property type="component" value="Unassembled WGS sequence"/>
</dbReference>
<dbReference type="PROSITE" id="PS51687">
    <property type="entry name" value="SAM_MT_RNA_M5U"/>
    <property type="match status" value="1"/>
</dbReference>
<dbReference type="Gene3D" id="2.40.50.1070">
    <property type="match status" value="2"/>
</dbReference>
<dbReference type="PANTHER" id="PTHR11061:SF30">
    <property type="entry name" value="TRNA (URACIL(54)-C(5))-METHYLTRANSFERASE"/>
    <property type="match status" value="1"/>
</dbReference>
<dbReference type="PANTHER" id="PTHR11061">
    <property type="entry name" value="RNA M5U METHYLTRANSFERASE"/>
    <property type="match status" value="1"/>
</dbReference>
<proteinExistence type="inferred from homology"/>
<dbReference type="SUPFAM" id="SSF50249">
    <property type="entry name" value="Nucleic acid-binding proteins"/>
    <property type="match status" value="1"/>
</dbReference>
<sequence length="397" mass="42136">MTTPDDRTTLRAERYIAGGEAMAHEPDGKVVFVRGAVPGDEVLATTTERKDGWSRAVVGEVVVASSERVESPCPQRRLGCGGCDWQELAVVSQLPHKVEIVHDAFRRTAKLPDAIITRGAAVDPDGYRTTIRVVGDHDGRPSYRADRSHDLVPATGCLVAHPALRSLLDSIVIDAGLEVTLRVSAATGERTARWDRRRGDVQSLPADVGVGAKAQLTERVAGHDFRVSAGSFFQSGPAAAELLVDAVKRAAPELAGAGAVLDAYAGVGLFALAATDPASYLMTVESSRTAVADAMHNLADRRAAVEFDQVGRWRRPDGLDIDVVIADPARSGLGRPGTAAIVSAGAPVVVLISCDPVAAARDTALLHQHGYRHDGTEVLDLFPHTHHVECVTRFVAV</sequence>
<feature type="binding site" evidence="4">
    <location>
        <position position="327"/>
    </location>
    <ligand>
        <name>S-adenosyl-L-methionine</name>
        <dbReference type="ChEBI" id="CHEBI:59789"/>
    </ligand>
</feature>
<evidence type="ECO:0000256" key="2">
    <source>
        <dbReference type="ARBA" id="ARBA00022679"/>
    </source>
</evidence>
<dbReference type="InterPro" id="IPR029063">
    <property type="entry name" value="SAM-dependent_MTases_sf"/>
</dbReference>
<feature type="active site" description="Nucleophile" evidence="4">
    <location>
        <position position="354"/>
    </location>
</feature>
<dbReference type="GO" id="GO:0070041">
    <property type="term" value="F:rRNA (uridine-C5-)-methyltransferase activity"/>
    <property type="evidence" value="ECO:0007669"/>
    <property type="project" value="TreeGrafter"/>
</dbReference>
<reference evidence="5 6" key="1">
    <citation type="submission" date="2019-03" db="EMBL/GenBank/DDBJ databases">
        <title>Sequencing the genomes of 1000 actinobacteria strains.</title>
        <authorList>
            <person name="Klenk H.-P."/>
        </authorList>
    </citation>
    <scope>NUCLEOTIDE SEQUENCE [LARGE SCALE GENOMIC DNA]</scope>
    <source>
        <strain evidence="5 6">DSM 18936</strain>
    </source>
</reference>
<name>A0A4R7I3C3_9ACTN</name>
<dbReference type="GO" id="GO:0070475">
    <property type="term" value="P:rRNA base methylation"/>
    <property type="evidence" value="ECO:0007669"/>
    <property type="project" value="TreeGrafter"/>
</dbReference>
<dbReference type="RefSeq" id="WP_133869720.1">
    <property type="nucleotide sequence ID" value="NZ_SOAU01000001.1"/>
</dbReference>
<keyword evidence="6" id="KW-1185">Reference proteome</keyword>
<keyword evidence="2 4" id="KW-0808">Transferase</keyword>
<protein>
    <submittedName>
        <fullName evidence="5">23S rRNA m(5)U-1939 methyltransferase</fullName>
    </submittedName>
</protein>
<feature type="binding site" evidence="4">
    <location>
        <position position="264"/>
    </location>
    <ligand>
        <name>S-adenosyl-L-methionine</name>
        <dbReference type="ChEBI" id="CHEBI:59789"/>
    </ligand>
</feature>
<dbReference type="Pfam" id="PF05958">
    <property type="entry name" value="tRNA_U5-meth_tr"/>
    <property type="match status" value="1"/>
</dbReference>
<dbReference type="InterPro" id="IPR010280">
    <property type="entry name" value="U5_MeTrfase_fam"/>
</dbReference>
<comment type="similarity">
    <text evidence="4">Belongs to the class I-like SAM-binding methyltransferase superfamily. RNA M5U methyltransferase family.</text>
</comment>
<comment type="caution">
    <text evidence="5">The sequence shown here is derived from an EMBL/GenBank/DDBJ whole genome shotgun (WGS) entry which is preliminary data.</text>
</comment>
<gene>
    <name evidence="5" type="ORF">BDK89_3038</name>
</gene>
<evidence type="ECO:0000256" key="1">
    <source>
        <dbReference type="ARBA" id="ARBA00022603"/>
    </source>
</evidence>